<name>A0A0F8Y3Q6_9ZZZZ</name>
<dbReference type="AlphaFoldDB" id="A0A0F8Y3Q6"/>
<keyword evidence="1" id="KW-0547">Nucleotide-binding</keyword>
<dbReference type="GO" id="GO:0032153">
    <property type="term" value="C:cell division site"/>
    <property type="evidence" value="ECO:0007669"/>
    <property type="project" value="TreeGrafter"/>
</dbReference>
<gene>
    <name evidence="3" type="ORF">LCGC14_2867530</name>
</gene>
<evidence type="ECO:0008006" key="4">
    <source>
        <dbReference type="Google" id="ProtNLM"/>
    </source>
</evidence>
<dbReference type="InterPro" id="IPR045061">
    <property type="entry name" value="FtsZ/CetZ"/>
</dbReference>
<protein>
    <recommendedName>
        <fullName evidence="4">Tubulin/FtsZ GTPase domain-containing protein</fullName>
    </recommendedName>
</protein>
<dbReference type="GO" id="GO:0003924">
    <property type="term" value="F:GTPase activity"/>
    <property type="evidence" value="ECO:0007669"/>
    <property type="project" value="InterPro"/>
</dbReference>
<dbReference type="PANTHER" id="PTHR30314">
    <property type="entry name" value="CELL DIVISION PROTEIN FTSZ-RELATED"/>
    <property type="match status" value="1"/>
</dbReference>
<evidence type="ECO:0000256" key="1">
    <source>
        <dbReference type="ARBA" id="ARBA00022741"/>
    </source>
</evidence>
<dbReference type="GO" id="GO:0005737">
    <property type="term" value="C:cytoplasm"/>
    <property type="evidence" value="ECO:0007669"/>
    <property type="project" value="TreeGrafter"/>
</dbReference>
<dbReference type="GO" id="GO:0005525">
    <property type="term" value="F:GTP binding"/>
    <property type="evidence" value="ECO:0007669"/>
    <property type="project" value="UniProtKB-KW"/>
</dbReference>
<evidence type="ECO:0000313" key="3">
    <source>
        <dbReference type="EMBL" id="KKK76057.1"/>
    </source>
</evidence>
<sequence length="51" mass="5478">MAEELMNFELPVNQSSIIKVLGIGGGGSNAVNHMWKQGIKDVDFVVCNTDA</sequence>
<comment type="caution">
    <text evidence="3">The sequence shown here is derived from an EMBL/GenBank/DDBJ whole genome shotgun (WGS) entry which is preliminary data.</text>
</comment>
<evidence type="ECO:0000256" key="2">
    <source>
        <dbReference type="ARBA" id="ARBA00023134"/>
    </source>
</evidence>
<dbReference type="PANTHER" id="PTHR30314:SF3">
    <property type="entry name" value="MITOCHONDRIAL DIVISION PROTEIN FSZA"/>
    <property type="match status" value="1"/>
</dbReference>
<feature type="non-terminal residue" evidence="3">
    <location>
        <position position="51"/>
    </location>
</feature>
<dbReference type="GO" id="GO:0051301">
    <property type="term" value="P:cell division"/>
    <property type="evidence" value="ECO:0007669"/>
    <property type="project" value="TreeGrafter"/>
</dbReference>
<dbReference type="Gene3D" id="3.40.50.1440">
    <property type="entry name" value="Tubulin/FtsZ, GTPase domain"/>
    <property type="match status" value="1"/>
</dbReference>
<reference evidence="3" key="1">
    <citation type="journal article" date="2015" name="Nature">
        <title>Complex archaea that bridge the gap between prokaryotes and eukaryotes.</title>
        <authorList>
            <person name="Spang A."/>
            <person name="Saw J.H."/>
            <person name="Jorgensen S.L."/>
            <person name="Zaremba-Niedzwiedzka K."/>
            <person name="Martijn J."/>
            <person name="Lind A.E."/>
            <person name="van Eijk R."/>
            <person name="Schleper C."/>
            <person name="Guy L."/>
            <person name="Ettema T.J."/>
        </authorList>
    </citation>
    <scope>NUCLEOTIDE SEQUENCE</scope>
</reference>
<dbReference type="EMBL" id="LAZR01055578">
    <property type="protein sequence ID" value="KKK76057.1"/>
    <property type="molecule type" value="Genomic_DNA"/>
</dbReference>
<proteinExistence type="predicted"/>
<dbReference type="SUPFAM" id="SSF52490">
    <property type="entry name" value="Tubulin nucleotide-binding domain-like"/>
    <property type="match status" value="1"/>
</dbReference>
<dbReference type="InterPro" id="IPR036525">
    <property type="entry name" value="Tubulin/FtsZ_GTPase_sf"/>
</dbReference>
<organism evidence="3">
    <name type="scientific">marine sediment metagenome</name>
    <dbReference type="NCBI Taxonomy" id="412755"/>
    <lineage>
        <taxon>unclassified sequences</taxon>
        <taxon>metagenomes</taxon>
        <taxon>ecological metagenomes</taxon>
    </lineage>
</organism>
<accession>A0A0F8Y3Q6</accession>
<keyword evidence="2" id="KW-0342">GTP-binding</keyword>